<feature type="transmembrane region" description="Helical" evidence="1">
    <location>
        <begin position="508"/>
        <end position="530"/>
    </location>
</feature>
<evidence type="ECO:0000313" key="4">
    <source>
        <dbReference type="Proteomes" id="UP000023152"/>
    </source>
</evidence>
<accession>X6N4E0</accession>
<protein>
    <submittedName>
        <fullName evidence="3">Uncharacterized protein</fullName>
    </submittedName>
</protein>
<feature type="transmembrane region" description="Helical" evidence="1">
    <location>
        <begin position="408"/>
        <end position="429"/>
    </location>
</feature>
<sequence>MFFVWIFLLFGLGRSEELPYATVDPELYKGLQSLLPSDYVLPDNVYSWNMTEIVILVNKTLPGIFCAVSRGFFSELPEEKVEQLPPDVLYCQGLYCLINETTLMEKYHTNYSALDVNCTNYNVSAVLQNSTSSEQCLYPLVDTNKFVPSYSYILSISLHFIIVKGCRPKKKNHKYRNMKEMKIRIRDKLHSAEWLWSLLDGLTAKDFKFNRTFKWVIIHISLAALLVLLTNHWLEYKKQRDSFCKRGLLYQAITFITMLWVCIIILIFIVEVRNIRIFFFVRFTKDESTCNIFVNCCLTWPKKVANPRQGSSLCTILGWICYCCFIGLAYYIAAFSATLCATFYDPWNKILEDNIKICGEYCTMERMQTRLSRAKSWNSSESSASSSARKLDTFVLDCVTSPTLKWHILIWSIILSFAIAATVQTYPSFRENTYNFFAHTTLCKILFVIVCYVAPEGIDIFIFVILPLLIPAVIIVLCIPIAIYLLWKTSHNNELIANEINHLSSRLFLFYFGVVFSWAWIFIFSFQAWVNSNRITQGSQERFEWYSTLMVVMKQCMSSFDRKKYITVLLEYLCRMKMLIFHLVIQKDTNNQF</sequence>
<feature type="transmembrane region" description="Helical" evidence="1">
    <location>
        <begin position="215"/>
        <end position="234"/>
    </location>
</feature>
<keyword evidence="4" id="KW-1185">Reference proteome</keyword>
<evidence type="ECO:0000256" key="2">
    <source>
        <dbReference type="SAM" id="SignalP"/>
    </source>
</evidence>
<comment type="caution">
    <text evidence="3">The sequence shown here is derived from an EMBL/GenBank/DDBJ whole genome shotgun (WGS) entry which is preliminary data.</text>
</comment>
<keyword evidence="1" id="KW-1133">Transmembrane helix</keyword>
<feature type="transmembrane region" description="Helical" evidence="1">
    <location>
        <begin position="149"/>
        <end position="166"/>
    </location>
</feature>
<proteinExistence type="predicted"/>
<dbReference type="AlphaFoldDB" id="X6N4E0"/>
<evidence type="ECO:0000313" key="3">
    <source>
        <dbReference type="EMBL" id="ETO20187.1"/>
    </source>
</evidence>
<dbReference type="EMBL" id="ASPP01012849">
    <property type="protein sequence ID" value="ETO20187.1"/>
    <property type="molecule type" value="Genomic_DNA"/>
</dbReference>
<keyword evidence="2" id="KW-0732">Signal</keyword>
<feature type="transmembrane region" description="Helical" evidence="1">
    <location>
        <begin position="316"/>
        <end position="344"/>
    </location>
</feature>
<organism evidence="3 4">
    <name type="scientific">Reticulomyxa filosa</name>
    <dbReference type="NCBI Taxonomy" id="46433"/>
    <lineage>
        <taxon>Eukaryota</taxon>
        <taxon>Sar</taxon>
        <taxon>Rhizaria</taxon>
        <taxon>Retaria</taxon>
        <taxon>Foraminifera</taxon>
        <taxon>Monothalamids</taxon>
        <taxon>Reticulomyxidae</taxon>
        <taxon>Reticulomyxa</taxon>
    </lineage>
</organism>
<feature type="transmembrane region" description="Helical" evidence="1">
    <location>
        <begin position="249"/>
        <end position="270"/>
    </location>
</feature>
<feature type="chain" id="PRO_5011977442" evidence="2">
    <location>
        <begin position="16"/>
        <end position="593"/>
    </location>
</feature>
<keyword evidence="1" id="KW-0472">Membrane</keyword>
<feature type="signal peptide" evidence="2">
    <location>
        <begin position="1"/>
        <end position="15"/>
    </location>
</feature>
<reference evidence="3 4" key="1">
    <citation type="journal article" date="2013" name="Curr. Biol.">
        <title>The Genome of the Foraminiferan Reticulomyxa filosa.</title>
        <authorList>
            <person name="Glockner G."/>
            <person name="Hulsmann N."/>
            <person name="Schleicher M."/>
            <person name="Noegel A.A."/>
            <person name="Eichinger L."/>
            <person name="Gallinger C."/>
            <person name="Pawlowski J."/>
            <person name="Sierra R."/>
            <person name="Euteneuer U."/>
            <person name="Pillet L."/>
            <person name="Moustafa A."/>
            <person name="Platzer M."/>
            <person name="Groth M."/>
            <person name="Szafranski K."/>
            <person name="Schliwa M."/>
        </authorList>
    </citation>
    <scope>NUCLEOTIDE SEQUENCE [LARGE SCALE GENOMIC DNA]</scope>
</reference>
<keyword evidence="1" id="KW-0812">Transmembrane</keyword>
<name>X6N4E0_RETFI</name>
<feature type="transmembrane region" description="Helical" evidence="1">
    <location>
        <begin position="461"/>
        <end position="487"/>
    </location>
</feature>
<feature type="transmembrane region" description="Helical" evidence="1">
    <location>
        <begin position="436"/>
        <end position="455"/>
    </location>
</feature>
<evidence type="ECO:0000256" key="1">
    <source>
        <dbReference type="SAM" id="Phobius"/>
    </source>
</evidence>
<dbReference type="Proteomes" id="UP000023152">
    <property type="component" value="Unassembled WGS sequence"/>
</dbReference>
<gene>
    <name evidence="3" type="ORF">RFI_17032</name>
</gene>